<name>A0A310S9S6_9HYME</name>
<gene>
    <name evidence="2" type="ORF">WN48_04867</name>
</gene>
<evidence type="ECO:0000256" key="1">
    <source>
        <dbReference type="SAM" id="MobiDB-lite"/>
    </source>
</evidence>
<dbReference type="Proteomes" id="UP000250275">
    <property type="component" value="Unassembled WGS sequence"/>
</dbReference>
<organism evidence="2 3">
    <name type="scientific">Eufriesea mexicana</name>
    <dbReference type="NCBI Taxonomy" id="516756"/>
    <lineage>
        <taxon>Eukaryota</taxon>
        <taxon>Metazoa</taxon>
        <taxon>Ecdysozoa</taxon>
        <taxon>Arthropoda</taxon>
        <taxon>Hexapoda</taxon>
        <taxon>Insecta</taxon>
        <taxon>Pterygota</taxon>
        <taxon>Neoptera</taxon>
        <taxon>Endopterygota</taxon>
        <taxon>Hymenoptera</taxon>
        <taxon>Apocrita</taxon>
        <taxon>Aculeata</taxon>
        <taxon>Apoidea</taxon>
        <taxon>Anthophila</taxon>
        <taxon>Apidae</taxon>
        <taxon>Eufriesea</taxon>
    </lineage>
</organism>
<evidence type="ECO:0000313" key="3">
    <source>
        <dbReference type="Proteomes" id="UP000250275"/>
    </source>
</evidence>
<accession>A0A310S9S6</accession>
<feature type="compositionally biased region" description="Basic and acidic residues" evidence="1">
    <location>
        <begin position="104"/>
        <end position="127"/>
    </location>
</feature>
<dbReference type="EMBL" id="KQ762882">
    <property type="protein sequence ID" value="OAD55353.1"/>
    <property type="molecule type" value="Genomic_DNA"/>
</dbReference>
<feature type="region of interest" description="Disordered" evidence="1">
    <location>
        <begin position="76"/>
        <end position="137"/>
    </location>
</feature>
<keyword evidence="3" id="KW-1185">Reference proteome</keyword>
<sequence>MDKHACNETRRRSDFLQRILSPRILYGFVRRILSIRLAIGAEKKDRDKYGPGRVAARSPKLFVAAPPSLLASRSVSVAWRTSGPPPSPPSSQSRSFDLLVSSRNEGRRQAGQRRDRARRRADGERRQRVLRPAARLI</sequence>
<evidence type="ECO:0000313" key="2">
    <source>
        <dbReference type="EMBL" id="OAD55353.1"/>
    </source>
</evidence>
<protein>
    <submittedName>
        <fullName evidence="2">Uncharacterized protein</fullName>
    </submittedName>
</protein>
<dbReference type="AlphaFoldDB" id="A0A310S9S6"/>
<proteinExistence type="predicted"/>
<reference evidence="2 3" key="1">
    <citation type="submission" date="2015-07" db="EMBL/GenBank/DDBJ databases">
        <title>The genome of Eufriesea mexicana.</title>
        <authorList>
            <person name="Pan H."/>
            <person name="Kapheim K."/>
        </authorList>
    </citation>
    <scope>NUCLEOTIDE SEQUENCE [LARGE SCALE GENOMIC DNA]</scope>
    <source>
        <strain evidence="2">0111107269</strain>
        <tissue evidence="2">Whole body</tissue>
    </source>
</reference>